<dbReference type="GeneID" id="11509530"/>
<dbReference type="OMA" id="PPVEVGH"/>
<evidence type="ECO:0000313" key="3">
    <source>
        <dbReference type="Proteomes" id="UP000007322"/>
    </source>
</evidence>
<dbReference type="InParanoid" id="G2QD33"/>
<dbReference type="AlphaFoldDB" id="G2QD33"/>
<dbReference type="eggNOG" id="ENOG502R8PG">
    <property type="taxonomic scope" value="Eukaryota"/>
</dbReference>
<evidence type="ECO:0000313" key="2">
    <source>
        <dbReference type="EMBL" id="AEO58251.1"/>
    </source>
</evidence>
<dbReference type="HOGENOM" id="CLU_2037794_0_0_1"/>
<dbReference type="RefSeq" id="XP_003663496.1">
    <property type="nucleotide sequence ID" value="XM_003663448.1"/>
</dbReference>
<dbReference type="OrthoDB" id="4581795at2759"/>
<proteinExistence type="predicted"/>
<evidence type="ECO:0000256" key="1">
    <source>
        <dbReference type="SAM" id="MobiDB-lite"/>
    </source>
</evidence>
<organism evidence="2 3">
    <name type="scientific">Thermothelomyces thermophilus (strain ATCC 42464 / BCRC 31852 / DSM 1799)</name>
    <name type="common">Sporotrichum thermophile</name>
    <dbReference type="NCBI Taxonomy" id="573729"/>
    <lineage>
        <taxon>Eukaryota</taxon>
        <taxon>Fungi</taxon>
        <taxon>Dikarya</taxon>
        <taxon>Ascomycota</taxon>
        <taxon>Pezizomycotina</taxon>
        <taxon>Sordariomycetes</taxon>
        <taxon>Sordariomycetidae</taxon>
        <taxon>Sordariales</taxon>
        <taxon>Chaetomiaceae</taxon>
        <taxon>Thermothelomyces</taxon>
    </lineage>
</organism>
<gene>
    <name evidence="2" type="ORF">MYCTH_2305452</name>
</gene>
<sequence length="126" mass="13555">MPSCLRALGFRKKKSKAHLTTTTNEKPKVAHPGSAPGATKVPPLEEVPHAEVSHVQSTGVPVRPGVNPLYSAYSTPVNTRWADSAAAPPRPSDGMVESADKAVDPEEAALRKAAQEEQERLDFFQM</sequence>
<name>G2QD33_THET4</name>
<dbReference type="Proteomes" id="UP000007322">
    <property type="component" value="Chromosome 3"/>
</dbReference>
<feature type="non-terminal residue" evidence="2">
    <location>
        <position position="126"/>
    </location>
</feature>
<reference evidence="2 3" key="1">
    <citation type="journal article" date="2011" name="Nat. Biotechnol.">
        <title>Comparative genomic analysis of the thermophilic biomass-degrading fungi Myceliophthora thermophila and Thielavia terrestris.</title>
        <authorList>
            <person name="Berka R.M."/>
            <person name="Grigoriev I.V."/>
            <person name="Otillar R."/>
            <person name="Salamov A."/>
            <person name="Grimwood J."/>
            <person name="Reid I."/>
            <person name="Ishmael N."/>
            <person name="John T."/>
            <person name="Darmond C."/>
            <person name="Moisan M.-C."/>
            <person name="Henrissat B."/>
            <person name="Coutinho P.M."/>
            <person name="Lombard V."/>
            <person name="Natvig D.O."/>
            <person name="Lindquist E."/>
            <person name="Schmutz J."/>
            <person name="Lucas S."/>
            <person name="Harris P."/>
            <person name="Powlowski J."/>
            <person name="Bellemare A."/>
            <person name="Taylor D."/>
            <person name="Butler G."/>
            <person name="de Vries R.P."/>
            <person name="Allijn I.E."/>
            <person name="van den Brink J."/>
            <person name="Ushinsky S."/>
            <person name="Storms R."/>
            <person name="Powell A.J."/>
            <person name="Paulsen I.T."/>
            <person name="Elbourne L.D.H."/>
            <person name="Baker S.E."/>
            <person name="Magnuson J."/>
            <person name="LaBoissiere S."/>
            <person name="Clutterbuck A.J."/>
            <person name="Martinez D."/>
            <person name="Wogulis M."/>
            <person name="de Leon A.L."/>
            <person name="Rey M.W."/>
            <person name="Tsang A."/>
        </authorList>
    </citation>
    <scope>NUCLEOTIDE SEQUENCE [LARGE SCALE GENOMIC DNA]</scope>
    <source>
        <strain evidence="3">ATCC 42464 / BCRC 31852 / DSM 1799</strain>
    </source>
</reference>
<keyword evidence="3" id="KW-1185">Reference proteome</keyword>
<feature type="region of interest" description="Disordered" evidence="1">
    <location>
        <begin position="1"/>
        <end position="42"/>
    </location>
</feature>
<feature type="region of interest" description="Disordered" evidence="1">
    <location>
        <begin position="81"/>
        <end position="104"/>
    </location>
</feature>
<accession>G2QD33</accession>
<protein>
    <submittedName>
        <fullName evidence="2">Uncharacterized protein</fullName>
    </submittedName>
</protein>
<dbReference type="KEGG" id="mtm:MYCTH_2305452"/>
<dbReference type="VEuPathDB" id="FungiDB:MYCTH_2305452"/>
<dbReference type="EMBL" id="CP003004">
    <property type="protein sequence ID" value="AEO58251.1"/>
    <property type="molecule type" value="Genomic_DNA"/>
</dbReference>